<dbReference type="Proteomes" id="UP001287286">
    <property type="component" value="Unassembled WGS sequence"/>
</dbReference>
<evidence type="ECO:0000256" key="7">
    <source>
        <dbReference type="ARBA" id="ARBA00022989"/>
    </source>
</evidence>
<dbReference type="PRINTS" id="PR00926">
    <property type="entry name" value="MITOCARRIER"/>
</dbReference>
<dbReference type="PANTHER" id="PTHR45624:SF10">
    <property type="entry name" value="SLC (SOLUTE CARRIER) HOMOLOG"/>
    <property type="match status" value="1"/>
</dbReference>
<sequence length="963" mass="104864">MLRRDSKLKDAVGAPGAHDGLKRGDFLSVRGRRVGSGNATDAGGRRWWWRMELRHPPPSPIPCPETHGDDESRGGQWQGARIAMRRRQLSRRRSGQRKLARTGTGGRRRRRAWHGEWRGERGGWRVEGREGAAISVAGERFQAGAHAAAALGLFTALQTWKNHLPAALQAWATPARDLPNRLRVRALWIRWSSEVAARGPRHGCWTRPPHLTLTCRDFNCPSLKRAAAGNSQQRAQVLFRDFNASSGFSSGRPGRPRAGARRDAQRVGRGAADGTGKQGSCTEISQWIRGDMNAGGDEMDGGGLLGETWGAASPRGPPNLQPVLAGMPGVGCHCGQWTSVTSRGRAAHRITRQMQPGTGGRTAGPRPPRRNLLLVGIRPGTPTGTDLGAIFSLHLFSLVPILSGLLHVSRCPVCGECPAWSVEIPQLKQCPGGHARCQPAVPVPARSSLELERQSRPPLLGRRKPPYAVTNSSRGRAPGPQLPVPCLITVLAPHSPSATLRVPVEPLSTSRRSRISSIIIFNVQPTQRPQPLVHTKDAGNKAAQHSSAAKQSQRIITRFPLSYNLTPASTSSADYRPLTTADRRRTTIRHLAFPDCNTATCSHIAYAPRSHKSASAPSPGGKIAGPSASGSESCATAHARAPGRRWRAACRHDKGTKLQVVSAGAVAGLVSRFVIAPLDVVKIRLQLQPYSLSDPLLPLRDAPAYRGTFATLKHIISHEGFTALWKGNVPAEMMYVCYTAVQFTTYRSATLFLQTALPTRLPDAAESFIAGAASGAAATTATYPLDLLRTRFAAQGRRRIYGSLRAATWNIYRDEGFRGFYRGLAPAVGQIIPFMGIFFVTYEGLRVRLADYHMPWGSGDATAGIVGSVIAKTAVFPLDLVRKRIQVQGPTRRHYVYNDIPEYTTALRAIRTIAQTEGFRGLYKGLPISLIKTAPVSAITLWTYERTLKFMINFDSRRETLPL</sequence>
<evidence type="ECO:0000256" key="1">
    <source>
        <dbReference type="ARBA" id="ARBA00004448"/>
    </source>
</evidence>
<gene>
    <name evidence="12" type="ORF">Purlil1_7594</name>
</gene>
<dbReference type="InterPro" id="IPR002067">
    <property type="entry name" value="MCP"/>
</dbReference>
<dbReference type="PANTHER" id="PTHR45624">
    <property type="entry name" value="MITOCHONDRIAL BASIC AMINO ACIDS TRANSPORTER-RELATED"/>
    <property type="match status" value="1"/>
</dbReference>
<feature type="region of interest" description="Disordered" evidence="11">
    <location>
        <begin position="246"/>
        <end position="280"/>
    </location>
</feature>
<keyword evidence="9 10" id="KW-0472">Membrane</keyword>
<evidence type="ECO:0000256" key="8">
    <source>
        <dbReference type="ARBA" id="ARBA00023128"/>
    </source>
</evidence>
<dbReference type="EMBL" id="JAWRVI010000027">
    <property type="protein sequence ID" value="KAK4088115.1"/>
    <property type="molecule type" value="Genomic_DNA"/>
</dbReference>
<proteinExistence type="inferred from homology"/>
<feature type="region of interest" description="Disordered" evidence="11">
    <location>
        <begin position="448"/>
        <end position="480"/>
    </location>
</feature>
<evidence type="ECO:0000256" key="2">
    <source>
        <dbReference type="ARBA" id="ARBA00006375"/>
    </source>
</evidence>
<dbReference type="PROSITE" id="PS50920">
    <property type="entry name" value="SOLCAR"/>
    <property type="match status" value="3"/>
</dbReference>
<keyword evidence="5" id="KW-0677">Repeat</keyword>
<feature type="compositionally biased region" description="Basic and acidic residues" evidence="11">
    <location>
        <begin position="1"/>
        <end position="10"/>
    </location>
</feature>
<evidence type="ECO:0000256" key="9">
    <source>
        <dbReference type="ARBA" id="ARBA00023136"/>
    </source>
</evidence>
<evidence type="ECO:0000313" key="12">
    <source>
        <dbReference type="EMBL" id="KAK4088115.1"/>
    </source>
</evidence>
<organism evidence="12 13">
    <name type="scientific">Purpureocillium lilacinum</name>
    <name type="common">Paecilomyces lilacinus</name>
    <dbReference type="NCBI Taxonomy" id="33203"/>
    <lineage>
        <taxon>Eukaryota</taxon>
        <taxon>Fungi</taxon>
        <taxon>Dikarya</taxon>
        <taxon>Ascomycota</taxon>
        <taxon>Pezizomycotina</taxon>
        <taxon>Sordariomycetes</taxon>
        <taxon>Hypocreomycetidae</taxon>
        <taxon>Hypocreales</taxon>
        <taxon>Ophiocordycipitaceae</taxon>
        <taxon>Purpureocillium</taxon>
    </lineage>
</organism>
<comment type="similarity">
    <text evidence="2">Belongs to the mitochondrial carrier (TC 2.A.29) family.</text>
</comment>
<feature type="repeat" description="Solcar" evidence="10">
    <location>
        <begin position="655"/>
        <end position="752"/>
    </location>
</feature>
<evidence type="ECO:0000256" key="5">
    <source>
        <dbReference type="ARBA" id="ARBA00022737"/>
    </source>
</evidence>
<feature type="region of interest" description="Disordered" evidence="11">
    <location>
        <begin position="59"/>
        <end position="114"/>
    </location>
</feature>
<accession>A0ABR0BVV7</accession>
<keyword evidence="7" id="KW-1133">Transmembrane helix</keyword>
<dbReference type="InterPro" id="IPR018108">
    <property type="entry name" value="MCP_transmembrane"/>
</dbReference>
<dbReference type="SUPFAM" id="SSF103506">
    <property type="entry name" value="Mitochondrial carrier"/>
    <property type="match status" value="1"/>
</dbReference>
<evidence type="ECO:0000256" key="11">
    <source>
        <dbReference type="SAM" id="MobiDB-lite"/>
    </source>
</evidence>
<evidence type="ECO:0008006" key="14">
    <source>
        <dbReference type="Google" id="ProtNLM"/>
    </source>
</evidence>
<keyword evidence="3" id="KW-0813">Transport</keyword>
<dbReference type="Gene3D" id="1.50.40.10">
    <property type="entry name" value="Mitochondrial carrier domain"/>
    <property type="match status" value="1"/>
</dbReference>
<evidence type="ECO:0000313" key="13">
    <source>
        <dbReference type="Proteomes" id="UP001287286"/>
    </source>
</evidence>
<keyword evidence="13" id="KW-1185">Reference proteome</keyword>
<comment type="caution">
    <text evidence="12">The sequence shown here is derived from an EMBL/GenBank/DDBJ whole genome shotgun (WGS) entry which is preliminary data.</text>
</comment>
<dbReference type="Pfam" id="PF00153">
    <property type="entry name" value="Mito_carr"/>
    <property type="match status" value="3"/>
</dbReference>
<comment type="subcellular location">
    <subcellularLocation>
        <location evidence="1">Mitochondrion inner membrane</location>
        <topology evidence="1">Multi-pass membrane protein</topology>
    </subcellularLocation>
</comment>
<evidence type="ECO:0000256" key="4">
    <source>
        <dbReference type="ARBA" id="ARBA00022692"/>
    </source>
</evidence>
<keyword evidence="8" id="KW-0496">Mitochondrion</keyword>
<keyword evidence="6" id="KW-0999">Mitochondrion inner membrane</keyword>
<reference evidence="12 13" key="1">
    <citation type="journal article" date="2024" name="Microbiol. Resour. Announc.">
        <title>Genome annotations for the ascomycete fungi Trichoderma harzianum, Trichoderma aggressivum, and Purpureocillium lilacinum.</title>
        <authorList>
            <person name="Beijen E.P.W."/>
            <person name="Ohm R.A."/>
        </authorList>
    </citation>
    <scope>NUCLEOTIDE SEQUENCE [LARGE SCALE GENOMIC DNA]</scope>
    <source>
        <strain evidence="12 13">CBS 150709</strain>
    </source>
</reference>
<feature type="compositionally biased region" description="Basic residues" evidence="11">
    <location>
        <begin position="83"/>
        <end position="112"/>
    </location>
</feature>
<evidence type="ECO:0000256" key="6">
    <source>
        <dbReference type="ARBA" id="ARBA00022792"/>
    </source>
</evidence>
<feature type="region of interest" description="Disordered" evidence="11">
    <location>
        <begin position="1"/>
        <end position="23"/>
    </location>
</feature>
<dbReference type="InterPro" id="IPR050567">
    <property type="entry name" value="Mitochondrial_Carrier"/>
</dbReference>
<feature type="repeat" description="Solcar" evidence="10">
    <location>
        <begin position="855"/>
        <end position="950"/>
    </location>
</feature>
<dbReference type="InterPro" id="IPR023395">
    <property type="entry name" value="MCP_dom_sf"/>
</dbReference>
<keyword evidence="4 10" id="KW-0812">Transmembrane</keyword>
<feature type="region of interest" description="Disordered" evidence="11">
    <location>
        <begin position="610"/>
        <end position="637"/>
    </location>
</feature>
<evidence type="ECO:0000256" key="3">
    <source>
        <dbReference type="ARBA" id="ARBA00022448"/>
    </source>
</evidence>
<protein>
    <recommendedName>
        <fullName evidence="14">Mitochondrial thiamine pyrophosphate carrier 1</fullName>
    </recommendedName>
</protein>
<feature type="repeat" description="Solcar" evidence="10">
    <location>
        <begin position="762"/>
        <end position="848"/>
    </location>
</feature>
<evidence type="ECO:0000256" key="10">
    <source>
        <dbReference type="PROSITE-ProRule" id="PRU00282"/>
    </source>
</evidence>
<name>A0ABR0BVV7_PURLI</name>